<dbReference type="EC" id="6.3.4.21" evidence="3 9"/>
<comment type="PTM">
    <text evidence="9">Transiently phosphorylated on a His residue during the reaction cycle. Phosphorylation strongly increases the affinity for substrates and increases the rate of nicotinate D-ribonucleotide production. Dephosphorylation regenerates the low-affinity form of the enzyme, leading to product release.</text>
</comment>
<dbReference type="GO" id="GO:0005829">
    <property type="term" value="C:cytosol"/>
    <property type="evidence" value="ECO:0007669"/>
    <property type="project" value="TreeGrafter"/>
</dbReference>
<dbReference type="Gene3D" id="3.20.140.10">
    <property type="entry name" value="nicotinate phosphoribosyltransferase"/>
    <property type="match status" value="1"/>
</dbReference>
<evidence type="ECO:0000256" key="5">
    <source>
        <dbReference type="ARBA" id="ARBA00022598"/>
    </source>
</evidence>
<dbReference type="NCBIfam" id="NF009131">
    <property type="entry name" value="PRK12484.1"/>
    <property type="match status" value="1"/>
</dbReference>
<dbReference type="GO" id="GO:0047280">
    <property type="term" value="F:nicotinamide phosphoribosyltransferase activity"/>
    <property type="evidence" value="ECO:0007669"/>
    <property type="project" value="UniProtKB-ARBA"/>
</dbReference>
<comment type="similarity">
    <text evidence="2 9">Belongs to the NAPRTase family.</text>
</comment>
<evidence type="ECO:0000259" key="12">
    <source>
        <dbReference type="Pfam" id="PF17956"/>
    </source>
</evidence>
<keyword evidence="6 9" id="KW-0662">Pyridine nucleotide biosynthesis</keyword>
<keyword evidence="13" id="KW-0328">Glycosyltransferase</keyword>
<name>A0AA43RHB9_9ACTN</name>
<dbReference type="Gene3D" id="3.20.20.70">
    <property type="entry name" value="Aldolase class I"/>
    <property type="match status" value="1"/>
</dbReference>
<evidence type="ECO:0000256" key="1">
    <source>
        <dbReference type="ARBA" id="ARBA00004952"/>
    </source>
</evidence>
<sequence>MNYSLYTDLYELTMAQGYFLTGRAEERASFSMNFRKLPFKGGYAVFCGSGTLMKIIENFNYDQEQIDYLASIPAPCGEPMFAKKFLDYLANMKMSVDVYAPKEGSLVFPYEPIVRIDGPILQCQILEAAILNCINYQTLSATKAMRITAAADGRAVAEFGLRRAQGLGSMWGARASYIGGFSSTSNVLAGKEFSIPVSGTHAHSWVMSFDSELEAFREYARLFPTNCTLLVDTYSVEEGVKHAIIVAKEMEERGQKMNAVRIDSGDLTWESRRVRKMLDDAGLDYVGIVLSNDLDEYKIESILHEGAFVNAFGVGTKYACCFDQPTLGGVYKLNAIFEDGKWVPKMKISESPEKTTYPGVLNVMRFFDDKGQLAGDMVYDINEPEMDCTIVDPLNRINKKLCGLEHTVLLEQIMKDGKGVASWTIEDARETARAAFDNLDYSRKRNIYPHIYPVGLELNLSNKRDSIISSELS</sequence>
<dbReference type="InterPro" id="IPR036068">
    <property type="entry name" value="Nicotinate_pribotase-like_C"/>
</dbReference>
<dbReference type="GO" id="GO:0004516">
    <property type="term" value="F:nicotinate phosphoribosyltransferase activity"/>
    <property type="evidence" value="ECO:0007669"/>
    <property type="project" value="UniProtKB-UniRule"/>
</dbReference>
<gene>
    <name evidence="13" type="ORF">Q3982_04060</name>
</gene>
<dbReference type="CDD" id="cd01570">
    <property type="entry name" value="NAPRTase_A"/>
    <property type="match status" value="1"/>
</dbReference>
<organism evidence="13 14">
    <name type="scientific">Phoenicibacter congonensis</name>
    <dbReference type="NCBI Taxonomy" id="1944646"/>
    <lineage>
        <taxon>Bacteria</taxon>
        <taxon>Bacillati</taxon>
        <taxon>Actinomycetota</taxon>
        <taxon>Coriobacteriia</taxon>
        <taxon>Eggerthellales</taxon>
        <taxon>Eggerthellaceae</taxon>
        <taxon>Phoenicibacter</taxon>
    </lineage>
</organism>
<dbReference type="PANTHER" id="PTHR11098:SF1">
    <property type="entry name" value="NICOTINATE PHOSPHORIBOSYLTRANSFERASE"/>
    <property type="match status" value="1"/>
</dbReference>
<dbReference type="AlphaFoldDB" id="A0AA43RHB9"/>
<comment type="catalytic activity">
    <reaction evidence="8 9">
        <text>5-phospho-alpha-D-ribose 1-diphosphate + nicotinate + ATP + H2O = nicotinate beta-D-ribonucleotide + ADP + phosphate + diphosphate</text>
        <dbReference type="Rhea" id="RHEA:36163"/>
        <dbReference type="ChEBI" id="CHEBI:15377"/>
        <dbReference type="ChEBI" id="CHEBI:30616"/>
        <dbReference type="ChEBI" id="CHEBI:32544"/>
        <dbReference type="ChEBI" id="CHEBI:33019"/>
        <dbReference type="ChEBI" id="CHEBI:43474"/>
        <dbReference type="ChEBI" id="CHEBI:57502"/>
        <dbReference type="ChEBI" id="CHEBI:58017"/>
        <dbReference type="ChEBI" id="CHEBI:456216"/>
        <dbReference type="EC" id="6.3.4.21"/>
    </reaction>
</comment>
<dbReference type="InterPro" id="IPR041619">
    <property type="entry name" value="NAPRTase_C"/>
</dbReference>
<dbReference type="InterPro" id="IPR006405">
    <property type="entry name" value="Nic_PRibTrfase_pncB"/>
</dbReference>
<dbReference type="Pfam" id="PF17767">
    <property type="entry name" value="NAPRTase_N"/>
    <property type="match status" value="1"/>
</dbReference>
<dbReference type="SUPFAM" id="SSF54675">
    <property type="entry name" value="Nicotinate/Quinolinate PRTase N-terminal domain-like"/>
    <property type="match status" value="1"/>
</dbReference>
<dbReference type="EMBL" id="JAUMVS010000053">
    <property type="protein sequence ID" value="MDO4841833.1"/>
    <property type="molecule type" value="Genomic_DNA"/>
</dbReference>
<dbReference type="PIRSF" id="PIRSF000484">
    <property type="entry name" value="NAPRT"/>
    <property type="match status" value="1"/>
</dbReference>
<keyword evidence="14" id="KW-1185">Reference proteome</keyword>
<evidence type="ECO:0000256" key="9">
    <source>
        <dbReference type="RuleBase" id="RU365100"/>
    </source>
</evidence>
<dbReference type="GO" id="GO:0034355">
    <property type="term" value="P:NAD+ biosynthetic process via the salvage pathway"/>
    <property type="evidence" value="ECO:0007669"/>
    <property type="project" value="TreeGrafter"/>
</dbReference>
<keyword evidence="5 9" id="KW-0436">Ligase</keyword>
<evidence type="ECO:0000259" key="11">
    <source>
        <dbReference type="Pfam" id="PF17767"/>
    </source>
</evidence>
<proteinExistence type="inferred from homology"/>
<evidence type="ECO:0000256" key="7">
    <source>
        <dbReference type="ARBA" id="ARBA00022679"/>
    </source>
</evidence>
<keyword evidence="4" id="KW-0597">Phosphoprotein</keyword>
<dbReference type="FunFam" id="3.20.20.70:FF:000076">
    <property type="entry name" value="Nicotinate phosphoribosyltransferase"/>
    <property type="match status" value="1"/>
</dbReference>
<protein>
    <recommendedName>
        <fullName evidence="3 9">Nicotinate phosphoribosyltransferase</fullName>
        <ecNumber evidence="3 9">6.3.4.21</ecNumber>
    </recommendedName>
</protein>
<dbReference type="NCBIfam" id="NF006695">
    <property type="entry name" value="PRK09243.1-2"/>
    <property type="match status" value="1"/>
</dbReference>
<evidence type="ECO:0000256" key="3">
    <source>
        <dbReference type="ARBA" id="ARBA00013236"/>
    </source>
</evidence>
<comment type="caution">
    <text evidence="13">The sequence shown here is derived from an EMBL/GenBank/DDBJ whole genome shotgun (WGS) entry which is preliminary data.</text>
</comment>
<dbReference type="NCBIfam" id="TIGR01513">
    <property type="entry name" value="NAPRTase_put"/>
    <property type="match status" value="1"/>
</dbReference>
<comment type="function">
    <text evidence="9">Catalyzes the first step in the biosynthesis of NAD from nicotinic acid, the ATP-dependent synthesis of beta-nicotinate D-ribonucleotide from nicotinate and 5-phospho-D-ribose 1-phosphate.</text>
</comment>
<dbReference type="Pfam" id="PF17956">
    <property type="entry name" value="NAPRTase_C"/>
    <property type="match status" value="1"/>
</dbReference>
<feature type="domain" description="Nicotinate phosphoribosyltransferase N-terminal" evidence="11">
    <location>
        <begin position="5"/>
        <end position="135"/>
    </location>
</feature>
<evidence type="ECO:0000256" key="2">
    <source>
        <dbReference type="ARBA" id="ARBA00010897"/>
    </source>
</evidence>
<dbReference type="InterPro" id="IPR007229">
    <property type="entry name" value="Nic_PRibTrfase-Fam"/>
</dbReference>
<dbReference type="PANTHER" id="PTHR11098">
    <property type="entry name" value="NICOTINATE PHOSPHORIBOSYLTRANSFERASE"/>
    <property type="match status" value="1"/>
</dbReference>
<feature type="domain" description="Nicotinate phosphoribosyltransferase C-terminal" evidence="12">
    <location>
        <begin position="362"/>
        <end position="462"/>
    </location>
</feature>
<accession>A0AA43RHB9</accession>
<dbReference type="Pfam" id="PF04095">
    <property type="entry name" value="NAPRTase"/>
    <property type="match status" value="1"/>
</dbReference>
<feature type="domain" description="Nicotinate/nicotinamide phosphoribosyltransferase" evidence="10">
    <location>
        <begin position="156"/>
        <end position="356"/>
    </location>
</feature>
<evidence type="ECO:0000256" key="4">
    <source>
        <dbReference type="ARBA" id="ARBA00022553"/>
    </source>
</evidence>
<evidence type="ECO:0000313" key="13">
    <source>
        <dbReference type="EMBL" id="MDO4841833.1"/>
    </source>
</evidence>
<keyword evidence="7 9" id="KW-0808">Transferase</keyword>
<evidence type="ECO:0000313" key="14">
    <source>
        <dbReference type="Proteomes" id="UP001168575"/>
    </source>
</evidence>
<evidence type="ECO:0000256" key="8">
    <source>
        <dbReference type="ARBA" id="ARBA00048668"/>
    </source>
</evidence>
<evidence type="ECO:0000259" key="10">
    <source>
        <dbReference type="Pfam" id="PF04095"/>
    </source>
</evidence>
<reference evidence="13" key="1">
    <citation type="submission" date="2023-07" db="EMBL/GenBank/DDBJ databases">
        <title>Between Cages and Wild: Unraveling the Impact of Captivity on Animal Microbiomes and Antimicrobial Resistance.</title>
        <authorList>
            <person name="Schmartz G.P."/>
            <person name="Rehner J."/>
            <person name="Schuff M.J."/>
            <person name="Becker S.L."/>
            <person name="Kravczyk M."/>
            <person name="Gurevich A."/>
            <person name="Francke R."/>
            <person name="Mueller R."/>
            <person name="Keller V."/>
            <person name="Keller A."/>
        </authorList>
    </citation>
    <scope>NUCLEOTIDE SEQUENCE</scope>
    <source>
        <strain evidence="13">S12M_St_49</strain>
    </source>
</reference>
<comment type="pathway">
    <text evidence="1 9">Cofactor biosynthesis; NAD(+) biosynthesis; nicotinate D-ribonucleotide from nicotinate: step 1/1.</text>
</comment>
<dbReference type="InterPro" id="IPR013785">
    <property type="entry name" value="Aldolase_TIM"/>
</dbReference>
<dbReference type="Proteomes" id="UP001168575">
    <property type="component" value="Unassembled WGS sequence"/>
</dbReference>
<evidence type="ECO:0000256" key="6">
    <source>
        <dbReference type="ARBA" id="ARBA00022642"/>
    </source>
</evidence>
<dbReference type="InterPro" id="IPR040727">
    <property type="entry name" value="NAPRTase_N"/>
</dbReference>
<dbReference type="InterPro" id="IPR041525">
    <property type="entry name" value="N/Namide_PRibTrfase"/>
</dbReference>
<dbReference type="SUPFAM" id="SSF51690">
    <property type="entry name" value="Nicotinate/Quinolinate PRTase C-terminal domain-like"/>
    <property type="match status" value="1"/>
</dbReference>